<evidence type="ECO:0008006" key="3">
    <source>
        <dbReference type="Google" id="ProtNLM"/>
    </source>
</evidence>
<dbReference type="EMBL" id="PPCV01000001">
    <property type="protein sequence ID" value="RXW33392.1"/>
    <property type="molecule type" value="Genomic_DNA"/>
</dbReference>
<dbReference type="Pfam" id="PF12900">
    <property type="entry name" value="Pyridox_ox_2"/>
    <property type="match status" value="1"/>
</dbReference>
<comment type="caution">
    <text evidence="1">The sequence shown here is derived from an EMBL/GenBank/DDBJ whole genome shotgun (WGS) entry which is preliminary data.</text>
</comment>
<dbReference type="SUPFAM" id="SSF50475">
    <property type="entry name" value="FMN-binding split barrel"/>
    <property type="match status" value="1"/>
</dbReference>
<gene>
    <name evidence="1" type="ORF">C1706_01075</name>
</gene>
<protein>
    <recommendedName>
        <fullName evidence="3">Pyridoxamine 5'-phosphate oxidase family protein</fullName>
    </recommendedName>
</protein>
<keyword evidence="2" id="KW-1185">Reference proteome</keyword>
<dbReference type="OrthoDB" id="5193072at2"/>
<dbReference type="InterPro" id="IPR012349">
    <property type="entry name" value="Split_barrel_FMN-bd"/>
</dbReference>
<name>A0A4Q2EKU8_9ACTN</name>
<organism evidence="1 2">
    <name type="scientific">Propioniciclava flava</name>
    <dbReference type="NCBI Taxonomy" id="2072026"/>
    <lineage>
        <taxon>Bacteria</taxon>
        <taxon>Bacillati</taxon>
        <taxon>Actinomycetota</taxon>
        <taxon>Actinomycetes</taxon>
        <taxon>Propionibacteriales</taxon>
        <taxon>Propionibacteriaceae</taxon>
        <taxon>Propioniciclava</taxon>
    </lineage>
</organism>
<reference evidence="1 2" key="1">
    <citation type="submission" date="2018-01" db="EMBL/GenBank/DDBJ databases">
        <title>Lactibacter flavus gen. nov., sp. nov., a novel bacterium of the family Propionibacteriaceae isolated from raw milk and dairy products.</title>
        <authorList>
            <person name="Wenning M."/>
            <person name="Breitenwieser F."/>
            <person name="Huptas C."/>
            <person name="von Neubeck M."/>
            <person name="Busse H.-J."/>
            <person name="Scherer S."/>
        </authorList>
    </citation>
    <scope>NUCLEOTIDE SEQUENCE [LARGE SCALE GENOMIC DNA]</scope>
    <source>
        <strain evidence="1 2">VG341</strain>
    </source>
</reference>
<dbReference type="Proteomes" id="UP000290624">
    <property type="component" value="Unassembled WGS sequence"/>
</dbReference>
<proteinExistence type="predicted"/>
<evidence type="ECO:0000313" key="1">
    <source>
        <dbReference type="EMBL" id="RXW33392.1"/>
    </source>
</evidence>
<sequence length="165" mass="17541">MKLSFCVTTTTSASTWRTCRRCATGGWGNCKLPHVIPGYFVTIEADECLRLLGEGSIGRVAWASSRGLQVLPVSYTLVGNAVVFTIAEGTVLDELTQPVDVAFEVDDLDVSTSTGWSVMAQGRTAPFAGDPDALRSLPWVPGHNDVPVAVELGFLAGRSVSAETH</sequence>
<dbReference type="InterPro" id="IPR024747">
    <property type="entry name" value="Pyridox_Oxase-rel"/>
</dbReference>
<accession>A0A4Q2EKU8</accession>
<evidence type="ECO:0000313" key="2">
    <source>
        <dbReference type="Proteomes" id="UP000290624"/>
    </source>
</evidence>
<dbReference type="AlphaFoldDB" id="A0A4Q2EKU8"/>
<dbReference type="Gene3D" id="2.30.110.10">
    <property type="entry name" value="Electron Transport, Fmn-binding Protein, Chain A"/>
    <property type="match status" value="1"/>
</dbReference>